<evidence type="ECO:0000256" key="1">
    <source>
        <dbReference type="SAM" id="MobiDB-lite"/>
    </source>
</evidence>
<name>A0AAV5UJN6_9BILA</name>
<accession>A0AAV5UJN6</accession>
<gene>
    <name evidence="3" type="ORF">PENTCL1PPCAC_28279</name>
</gene>
<feature type="chain" id="PRO_5043966540" evidence="2">
    <location>
        <begin position="19"/>
        <end position="218"/>
    </location>
</feature>
<dbReference type="Proteomes" id="UP001432027">
    <property type="component" value="Unassembled WGS sequence"/>
</dbReference>
<feature type="signal peptide" evidence="2">
    <location>
        <begin position="1"/>
        <end position="18"/>
    </location>
</feature>
<comment type="caution">
    <text evidence="3">The sequence shown here is derived from an EMBL/GenBank/DDBJ whole genome shotgun (WGS) entry which is preliminary data.</text>
</comment>
<organism evidence="3 4">
    <name type="scientific">Pristionchus entomophagus</name>
    <dbReference type="NCBI Taxonomy" id="358040"/>
    <lineage>
        <taxon>Eukaryota</taxon>
        <taxon>Metazoa</taxon>
        <taxon>Ecdysozoa</taxon>
        <taxon>Nematoda</taxon>
        <taxon>Chromadorea</taxon>
        <taxon>Rhabditida</taxon>
        <taxon>Rhabditina</taxon>
        <taxon>Diplogasteromorpha</taxon>
        <taxon>Diplogasteroidea</taxon>
        <taxon>Neodiplogasteridae</taxon>
        <taxon>Pristionchus</taxon>
    </lineage>
</organism>
<feature type="compositionally biased region" description="Polar residues" evidence="1">
    <location>
        <begin position="21"/>
        <end position="34"/>
    </location>
</feature>
<keyword evidence="2" id="KW-0732">Signal</keyword>
<evidence type="ECO:0000256" key="2">
    <source>
        <dbReference type="SAM" id="SignalP"/>
    </source>
</evidence>
<evidence type="ECO:0000313" key="3">
    <source>
        <dbReference type="EMBL" id="GMT06105.1"/>
    </source>
</evidence>
<feature type="region of interest" description="Disordered" evidence="1">
    <location>
        <begin position="21"/>
        <end position="52"/>
    </location>
</feature>
<protein>
    <submittedName>
        <fullName evidence="3">Uncharacterized protein</fullName>
    </submittedName>
</protein>
<evidence type="ECO:0000313" key="4">
    <source>
        <dbReference type="Proteomes" id="UP001432027"/>
    </source>
</evidence>
<dbReference type="AlphaFoldDB" id="A0AAV5UJN6"/>
<dbReference type="EMBL" id="BTSX01000006">
    <property type="protein sequence ID" value="GMT06105.1"/>
    <property type="molecule type" value="Genomic_DNA"/>
</dbReference>
<sequence>MNRLQGLLFLISIAQSISTNVTSNDTMSDQSPVSPVQLPDSRCKEPASGNEKENGKCVAQACLADDSARNTIEVPYVPWRSNSTKPRFDQMLNLRIIGGACVTQQEVTEAYLKLIYIYSCIFPIIHDQRIKDLKDDTAITYGHILHLDHAMQMQGRTYLHEREERDPELIRRKIDDFIKDLAKKNDYKLYRRYPRTQEDEEEALRKKDEGYGILDREL</sequence>
<feature type="compositionally biased region" description="Basic and acidic residues" evidence="1">
    <location>
        <begin position="41"/>
        <end position="52"/>
    </location>
</feature>
<reference evidence="3" key="1">
    <citation type="submission" date="2023-10" db="EMBL/GenBank/DDBJ databases">
        <title>Genome assembly of Pristionchus species.</title>
        <authorList>
            <person name="Yoshida K."/>
            <person name="Sommer R.J."/>
        </authorList>
    </citation>
    <scope>NUCLEOTIDE SEQUENCE</scope>
    <source>
        <strain evidence="3">RS0144</strain>
    </source>
</reference>
<keyword evidence="4" id="KW-1185">Reference proteome</keyword>
<proteinExistence type="predicted"/>